<evidence type="ECO:0000256" key="1">
    <source>
        <dbReference type="SAM" id="MobiDB-lite"/>
    </source>
</evidence>
<dbReference type="OMA" id="RRRQNWV"/>
<dbReference type="EMBL" id="JMSE01001154">
    <property type="protein sequence ID" value="KDN64193.1"/>
    <property type="molecule type" value="Genomic_DNA"/>
</dbReference>
<feature type="compositionally biased region" description="Low complexity" evidence="1">
    <location>
        <begin position="343"/>
        <end position="354"/>
    </location>
</feature>
<feature type="compositionally biased region" description="Polar residues" evidence="1">
    <location>
        <begin position="331"/>
        <end position="342"/>
    </location>
</feature>
<accession>A0A066X505</accession>
<dbReference type="AlphaFoldDB" id="A0A066X505"/>
<feature type="signal peptide" evidence="2">
    <location>
        <begin position="1"/>
        <end position="23"/>
    </location>
</feature>
<keyword evidence="2" id="KW-0732">Signal</keyword>
<dbReference type="HOGENOM" id="CLU_019095_1_1_1"/>
<dbReference type="eggNOG" id="ENOG502SABV">
    <property type="taxonomic scope" value="Eukaryota"/>
</dbReference>
<proteinExistence type="predicted"/>
<dbReference type="InterPro" id="IPR055915">
    <property type="entry name" value="DUF7492"/>
</dbReference>
<feature type="region of interest" description="Disordered" evidence="1">
    <location>
        <begin position="331"/>
        <end position="355"/>
    </location>
</feature>
<evidence type="ECO:0000259" key="3">
    <source>
        <dbReference type="Pfam" id="PF24320"/>
    </source>
</evidence>
<comment type="caution">
    <text evidence="4">The sequence shown here is derived from an EMBL/GenBank/DDBJ whole genome shotgun (WGS) entry which is preliminary data.</text>
</comment>
<feature type="domain" description="DUF7492" evidence="3">
    <location>
        <begin position="22"/>
        <end position="230"/>
    </location>
</feature>
<organism evidence="4 5">
    <name type="scientific">Colletotrichum sublineola</name>
    <name type="common">Sorghum anthracnose fungus</name>
    <dbReference type="NCBI Taxonomy" id="1173701"/>
    <lineage>
        <taxon>Eukaryota</taxon>
        <taxon>Fungi</taxon>
        <taxon>Dikarya</taxon>
        <taxon>Ascomycota</taxon>
        <taxon>Pezizomycotina</taxon>
        <taxon>Sordariomycetes</taxon>
        <taxon>Hypocreomycetidae</taxon>
        <taxon>Glomerellales</taxon>
        <taxon>Glomerellaceae</taxon>
        <taxon>Colletotrichum</taxon>
        <taxon>Colletotrichum graminicola species complex</taxon>
    </lineage>
</organism>
<keyword evidence="5" id="KW-1185">Reference proteome</keyword>
<dbReference type="OrthoDB" id="64281at2759"/>
<dbReference type="STRING" id="1173701.A0A066X505"/>
<sequence length="427" mass="45888">MVRHHLLAVAIATILGAPHVAESHTWVEQLNRVAANGTLVGPAGFPAGWTGRMSSAFNDATFTNRIPGDGFAMCKQAVGDQVKGFPALTAAPGDFVSLRYQENGHVTLPNIPENKPLNRGTVFIYGTTQPKADDTLFDVHRQWTADGKGGDGRGRLLATRNFDDGQCYQINGKSISQERQAKFPHEAAQPMGRDVWCQSAVQLPEDLAQNSDYTLYWVWSWPTLTSSAAAASKNGQFADFPAGFTEDKRASTSEDVTVAELYTSCSSIKVKGEKLVNGAKSASKSTSKSRKTNSKLAGFTFLEKPDYNNNAVKDQLANQFQVRVDGQVAPINSNPSNGTQSSAPATTAAPTVPTRVTDGTDKVRVVTVTAPAVTLYSMITVTVSPQSTPTPAKKHVGDEGATQANVTPFLKGRHIRGRDSWKFGQSN</sequence>
<protein>
    <recommendedName>
        <fullName evidence="3">DUF7492 domain-containing protein</fullName>
    </recommendedName>
</protein>
<reference evidence="5" key="1">
    <citation type="journal article" date="2014" name="Genome Announc.">
        <title>Draft genome sequence of Colletotrichum sublineola, a destructive pathogen of cultivated sorghum.</title>
        <authorList>
            <person name="Baroncelli R."/>
            <person name="Sanz-Martin J.M."/>
            <person name="Rech G.E."/>
            <person name="Sukno S.A."/>
            <person name="Thon M.R."/>
        </authorList>
    </citation>
    <scope>NUCLEOTIDE SEQUENCE [LARGE SCALE GENOMIC DNA]</scope>
    <source>
        <strain evidence="5">TX430BB</strain>
    </source>
</reference>
<name>A0A066X505_COLSU</name>
<dbReference type="Proteomes" id="UP000027238">
    <property type="component" value="Unassembled WGS sequence"/>
</dbReference>
<evidence type="ECO:0000256" key="2">
    <source>
        <dbReference type="SAM" id="SignalP"/>
    </source>
</evidence>
<gene>
    <name evidence="4" type="ORF">CSUB01_03346</name>
</gene>
<evidence type="ECO:0000313" key="5">
    <source>
        <dbReference type="Proteomes" id="UP000027238"/>
    </source>
</evidence>
<feature type="chain" id="PRO_5001629868" description="DUF7492 domain-containing protein" evidence="2">
    <location>
        <begin position="24"/>
        <end position="427"/>
    </location>
</feature>
<evidence type="ECO:0000313" key="4">
    <source>
        <dbReference type="EMBL" id="KDN64193.1"/>
    </source>
</evidence>
<dbReference type="Pfam" id="PF24320">
    <property type="entry name" value="DUF7492"/>
    <property type="match status" value="1"/>
</dbReference>